<organism evidence="2 3">
    <name type="scientific">Mucilaginibacter gracilis</name>
    <dbReference type="NCBI Taxonomy" id="423350"/>
    <lineage>
        <taxon>Bacteria</taxon>
        <taxon>Pseudomonadati</taxon>
        <taxon>Bacteroidota</taxon>
        <taxon>Sphingobacteriia</taxon>
        <taxon>Sphingobacteriales</taxon>
        <taxon>Sphingobacteriaceae</taxon>
        <taxon>Mucilaginibacter</taxon>
    </lineage>
</organism>
<keyword evidence="1" id="KW-0472">Membrane</keyword>
<dbReference type="AlphaFoldDB" id="A0A495IWE1"/>
<accession>A0A495IWE1</accession>
<dbReference type="Proteomes" id="UP000268007">
    <property type="component" value="Unassembled WGS sequence"/>
</dbReference>
<dbReference type="EMBL" id="RBKU01000001">
    <property type="protein sequence ID" value="RKR80189.1"/>
    <property type="molecule type" value="Genomic_DNA"/>
</dbReference>
<keyword evidence="1" id="KW-0812">Transmembrane</keyword>
<keyword evidence="1" id="KW-1133">Transmembrane helix</keyword>
<evidence type="ECO:0000313" key="2">
    <source>
        <dbReference type="EMBL" id="RKR80189.1"/>
    </source>
</evidence>
<name>A0A495IWE1_9SPHI</name>
<sequence length="48" mass="5595">MMVEKNHLELKENGAIHDLMNCPILVLYFLSALIKWGLLLLFLMYSSK</sequence>
<protein>
    <submittedName>
        <fullName evidence="2">Uncharacterized protein</fullName>
    </submittedName>
</protein>
<gene>
    <name evidence="2" type="ORF">BDD43_0285</name>
</gene>
<evidence type="ECO:0000256" key="1">
    <source>
        <dbReference type="SAM" id="Phobius"/>
    </source>
</evidence>
<feature type="transmembrane region" description="Helical" evidence="1">
    <location>
        <begin position="25"/>
        <end position="45"/>
    </location>
</feature>
<evidence type="ECO:0000313" key="3">
    <source>
        <dbReference type="Proteomes" id="UP000268007"/>
    </source>
</evidence>
<proteinExistence type="predicted"/>
<reference evidence="2 3" key="1">
    <citation type="submission" date="2018-10" db="EMBL/GenBank/DDBJ databases">
        <title>Genomic Encyclopedia of Archaeal and Bacterial Type Strains, Phase II (KMG-II): from individual species to whole genera.</title>
        <authorList>
            <person name="Goeker M."/>
        </authorList>
    </citation>
    <scope>NUCLEOTIDE SEQUENCE [LARGE SCALE GENOMIC DNA]</scope>
    <source>
        <strain evidence="2 3">DSM 18602</strain>
    </source>
</reference>
<comment type="caution">
    <text evidence="2">The sequence shown here is derived from an EMBL/GenBank/DDBJ whole genome shotgun (WGS) entry which is preliminary data.</text>
</comment>
<keyword evidence="3" id="KW-1185">Reference proteome</keyword>